<sequence length="363" mass="41199">MRRSDICLYLGPADRAEIQALLSNRNTPRKLAWRAEIVLVTADGQGTVEIMRRTGMSKPTVWRWQERYLDEGVLGLKRDKTRPSRVPPLPREVRLKVIAKTVQETPANATHWSRATMAEAVGISPSSVGRIWADAGLKPHIVKGFKVSNDPMFEAKVTEIVGLYLDPPDRAVVLCVDEKSQIQALDRTQPGLPLKKGRAATMTHDYKRHGTTTLFAALDVKSGLVIGDCMPRHRAKEFLNFLRRIDRAVKKPRDIHIVLDNYATHKTPEVQAWLEKHPRFNLHFTPTSASWLNLVERFFAEITAKRIRRGSYSSVDDLEGAIYDYLLLHNAKPKPFVWSKTADDIIARECRALDALDEIRGNR</sequence>
<dbReference type="Gene3D" id="3.30.420.10">
    <property type="entry name" value="Ribonuclease H-like superfamily/Ribonuclease H"/>
    <property type="match status" value="1"/>
</dbReference>
<dbReference type="SUPFAM" id="SSF46689">
    <property type="entry name" value="Homeodomain-like"/>
    <property type="match status" value="1"/>
</dbReference>
<dbReference type="SUPFAM" id="SSF53098">
    <property type="entry name" value="Ribonuclease H-like"/>
    <property type="match status" value="1"/>
</dbReference>
<keyword evidence="2" id="KW-0614">Plasmid</keyword>
<dbReference type="Pfam" id="PF13358">
    <property type="entry name" value="DDE_3"/>
    <property type="match status" value="1"/>
</dbReference>
<gene>
    <name evidence="2" type="ORF">N7U68_20165</name>
</gene>
<dbReference type="PANTHER" id="PTHR30347:SF1">
    <property type="entry name" value="MECHANOSENSITIVE CHANNEL MSCK"/>
    <property type="match status" value="1"/>
</dbReference>
<accession>A0ABY6DGR0</accession>
<dbReference type="InterPro" id="IPR036397">
    <property type="entry name" value="RNaseH_sf"/>
</dbReference>
<dbReference type="InterPro" id="IPR038717">
    <property type="entry name" value="Tc1-like_DDE_dom"/>
</dbReference>
<evidence type="ECO:0000313" key="3">
    <source>
        <dbReference type="Proteomes" id="UP001064087"/>
    </source>
</evidence>
<dbReference type="Proteomes" id="UP001064087">
    <property type="component" value="Plasmid unnamed3"/>
</dbReference>
<name>A0ABY6DGR0_9RHOB</name>
<dbReference type="InterPro" id="IPR047655">
    <property type="entry name" value="Transpos_IS630-like"/>
</dbReference>
<geneLocation type="plasmid" evidence="2 3">
    <name>unnamed3</name>
</geneLocation>
<evidence type="ECO:0000313" key="2">
    <source>
        <dbReference type="EMBL" id="UXX85332.1"/>
    </source>
</evidence>
<feature type="domain" description="Tc1-like transposase DDE" evidence="1">
    <location>
        <begin position="173"/>
        <end position="318"/>
    </location>
</feature>
<dbReference type="RefSeq" id="WP_263049297.1">
    <property type="nucleotide sequence ID" value="NZ_CP106739.1"/>
</dbReference>
<dbReference type="InterPro" id="IPR012337">
    <property type="entry name" value="RNaseH-like_sf"/>
</dbReference>
<dbReference type="InterPro" id="IPR009057">
    <property type="entry name" value="Homeodomain-like_sf"/>
</dbReference>
<protein>
    <submittedName>
        <fullName evidence="2">IS630 family transposase</fullName>
    </submittedName>
</protein>
<evidence type="ECO:0000259" key="1">
    <source>
        <dbReference type="Pfam" id="PF13358"/>
    </source>
</evidence>
<dbReference type="PANTHER" id="PTHR30347">
    <property type="entry name" value="POTASSIUM CHANNEL RELATED"/>
    <property type="match status" value="1"/>
</dbReference>
<keyword evidence="3" id="KW-1185">Reference proteome</keyword>
<dbReference type="EMBL" id="CP106739">
    <property type="protein sequence ID" value="UXX85332.1"/>
    <property type="molecule type" value="Genomic_DNA"/>
</dbReference>
<organism evidence="2 3">
    <name type="scientific">Roseovarius pelagicus</name>
    <dbReference type="NCBI Taxonomy" id="2980108"/>
    <lineage>
        <taxon>Bacteria</taxon>
        <taxon>Pseudomonadati</taxon>
        <taxon>Pseudomonadota</taxon>
        <taxon>Alphaproteobacteria</taxon>
        <taxon>Rhodobacterales</taxon>
        <taxon>Roseobacteraceae</taxon>
        <taxon>Roseovarius</taxon>
    </lineage>
</organism>
<dbReference type="NCBIfam" id="NF033545">
    <property type="entry name" value="transpos_IS630"/>
    <property type="match status" value="1"/>
</dbReference>
<dbReference type="InterPro" id="IPR052702">
    <property type="entry name" value="MscS-like_channel"/>
</dbReference>
<proteinExistence type="predicted"/>
<dbReference type="Pfam" id="PF13565">
    <property type="entry name" value="HTH_32"/>
    <property type="match status" value="1"/>
</dbReference>
<reference evidence="2" key="1">
    <citation type="submission" date="2022-10" db="EMBL/GenBank/DDBJ databases">
        <title>Roseovarius pelagicus sp. nov., isolated from Arctic seawater.</title>
        <authorList>
            <person name="Hong Y.W."/>
            <person name="Hwang C.Y."/>
        </authorList>
    </citation>
    <scope>NUCLEOTIDE SEQUENCE</scope>
    <source>
        <strain evidence="2">HL-MP18</strain>
        <plasmid evidence="2">unnamed3</plasmid>
    </source>
</reference>